<keyword evidence="5" id="KW-0479">Metal-binding</keyword>
<keyword evidence="7" id="KW-0378">Hydrolase</keyword>
<dbReference type="InterPro" id="IPR002156">
    <property type="entry name" value="RNaseH_domain"/>
</dbReference>
<dbReference type="GO" id="GO:0003676">
    <property type="term" value="F:nucleic acid binding"/>
    <property type="evidence" value="ECO:0007669"/>
    <property type="project" value="InterPro"/>
</dbReference>
<dbReference type="Gene3D" id="3.30.420.10">
    <property type="entry name" value="Ribonuclease H-like superfamily/Ribonuclease H"/>
    <property type="match status" value="1"/>
</dbReference>
<evidence type="ECO:0000256" key="6">
    <source>
        <dbReference type="ARBA" id="ARBA00022759"/>
    </source>
</evidence>
<evidence type="ECO:0000313" key="9">
    <source>
        <dbReference type="EMBL" id="EMD41108.1"/>
    </source>
</evidence>
<gene>
    <name evidence="9" type="ORF">CERSUDRAFT_103428</name>
</gene>
<evidence type="ECO:0000256" key="4">
    <source>
        <dbReference type="ARBA" id="ARBA00022722"/>
    </source>
</evidence>
<dbReference type="InterPro" id="IPR012337">
    <property type="entry name" value="RNaseH-like_sf"/>
</dbReference>
<dbReference type="STRING" id="914234.M2QVG3"/>
<proteinExistence type="inferred from homology"/>
<dbReference type="PANTHER" id="PTHR10642:SF26">
    <property type="entry name" value="RIBONUCLEASE H1"/>
    <property type="match status" value="1"/>
</dbReference>
<evidence type="ECO:0000259" key="8">
    <source>
        <dbReference type="PROSITE" id="PS50879"/>
    </source>
</evidence>
<dbReference type="HOGENOM" id="CLU_030894_4_0_1"/>
<evidence type="ECO:0000256" key="5">
    <source>
        <dbReference type="ARBA" id="ARBA00022723"/>
    </source>
</evidence>
<reference evidence="9 10" key="1">
    <citation type="journal article" date="2012" name="Proc. Natl. Acad. Sci. U.S.A.">
        <title>Comparative genomics of Ceriporiopsis subvermispora and Phanerochaete chrysosporium provide insight into selective ligninolysis.</title>
        <authorList>
            <person name="Fernandez-Fueyo E."/>
            <person name="Ruiz-Duenas F.J."/>
            <person name="Ferreira P."/>
            <person name="Floudas D."/>
            <person name="Hibbett D.S."/>
            <person name="Canessa P."/>
            <person name="Larrondo L.F."/>
            <person name="James T.Y."/>
            <person name="Seelenfreund D."/>
            <person name="Lobos S."/>
            <person name="Polanco R."/>
            <person name="Tello M."/>
            <person name="Honda Y."/>
            <person name="Watanabe T."/>
            <person name="Watanabe T."/>
            <person name="Ryu J.S."/>
            <person name="Kubicek C.P."/>
            <person name="Schmoll M."/>
            <person name="Gaskell J."/>
            <person name="Hammel K.E."/>
            <person name="St John F.J."/>
            <person name="Vanden Wymelenberg A."/>
            <person name="Sabat G."/>
            <person name="Splinter BonDurant S."/>
            <person name="Syed K."/>
            <person name="Yadav J.S."/>
            <person name="Doddapaneni H."/>
            <person name="Subramanian V."/>
            <person name="Lavin J.L."/>
            <person name="Oguiza J.A."/>
            <person name="Perez G."/>
            <person name="Pisabarro A.G."/>
            <person name="Ramirez L."/>
            <person name="Santoyo F."/>
            <person name="Master E."/>
            <person name="Coutinho P.M."/>
            <person name="Henrissat B."/>
            <person name="Lombard V."/>
            <person name="Magnuson J.K."/>
            <person name="Kuees U."/>
            <person name="Hori C."/>
            <person name="Igarashi K."/>
            <person name="Samejima M."/>
            <person name="Held B.W."/>
            <person name="Barry K.W."/>
            <person name="LaButti K.M."/>
            <person name="Lapidus A."/>
            <person name="Lindquist E.A."/>
            <person name="Lucas S.M."/>
            <person name="Riley R."/>
            <person name="Salamov A.A."/>
            <person name="Hoffmeister D."/>
            <person name="Schwenk D."/>
            <person name="Hadar Y."/>
            <person name="Yarden O."/>
            <person name="de Vries R.P."/>
            <person name="Wiebenga A."/>
            <person name="Stenlid J."/>
            <person name="Eastwood D."/>
            <person name="Grigoriev I.V."/>
            <person name="Berka R.M."/>
            <person name="Blanchette R.A."/>
            <person name="Kersten P."/>
            <person name="Martinez A.T."/>
            <person name="Vicuna R."/>
            <person name="Cullen D."/>
        </authorList>
    </citation>
    <scope>NUCLEOTIDE SEQUENCE [LARGE SCALE GENOMIC DNA]</scope>
    <source>
        <strain evidence="9 10">B</strain>
    </source>
</reference>
<dbReference type="Pfam" id="PF00075">
    <property type="entry name" value="RNase_H"/>
    <property type="match status" value="1"/>
</dbReference>
<organism evidence="9 10">
    <name type="scientific">Ceriporiopsis subvermispora (strain B)</name>
    <name type="common">White-rot fungus</name>
    <name type="synonym">Gelatoporia subvermispora</name>
    <dbReference type="NCBI Taxonomy" id="914234"/>
    <lineage>
        <taxon>Eukaryota</taxon>
        <taxon>Fungi</taxon>
        <taxon>Dikarya</taxon>
        <taxon>Basidiomycota</taxon>
        <taxon>Agaricomycotina</taxon>
        <taxon>Agaricomycetes</taxon>
        <taxon>Polyporales</taxon>
        <taxon>Gelatoporiaceae</taxon>
        <taxon>Gelatoporia</taxon>
    </lineage>
</organism>
<dbReference type="InterPro" id="IPR036397">
    <property type="entry name" value="RNaseH_sf"/>
</dbReference>
<evidence type="ECO:0000256" key="7">
    <source>
        <dbReference type="ARBA" id="ARBA00022801"/>
    </source>
</evidence>
<sequence length="246" mass="27811">MEYLDAEGQLGEGVFGRRFQFCPTLKRQAQKPSDLILTCPRCLDYAARCCHHVNFESEQACHHYRLVFTDGACLSNGQSGATAGIGIAMGELDGRQWSVPIDNSIDSFPKRSSQRAELLAAIHALRFLSETRIKAALESPHGHRQAIMHQDDVQDRECWVVTTDSEYVVKGITEWFPQWKANGWRNVQGRRPGNLDLFMVLDEEIIAQERRHRVDIGFWHIPREFNRVADSLAKAAAHIAPALSSQ</sequence>
<dbReference type="GO" id="GO:0043137">
    <property type="term" value="P:DNA replication, removal of RNA primer"/>
    <property type="evidence" value="ECO:0007669"/>
    <property type="project" value="TreeGrafter"/>
</dbReference>
<dbReference type="OrthoDB" id="407198at2759"/>
<name>M2QVG3_CERS8</name>
<evidence type="ECO:0000256" key="3">
    <source>
        <dbReference type="ARBA" id="ARBA00012180"/>
    </source>
</evidence>
<dbReference type="PANTHER" id="PTHR10642">
    <property type="entry name" value="RIBONUCLEASE H1"/>
    <property type="match status" value="1"/>
</dbReference>
<dbReference type="EMBL" id="KB445792">
    <property type="protein sequence ID" value="EMD41108.1"/>
    <property type="molecule type" value="Genomic_DNA"/>
</dbReference>
<dbReference type="EC" id="3.1.26.4" evidence="3"/>
<comment type="catalytic activity">
    <reaction evidence="1">
        <text>Endonucleolytic cleavage to 5'-phosphomonoester.</text>
        <dbReference type="EC" id="3.1.26.4"/>
    </reaction>
</comment>
<dbReference type="GO" id="GO:0046872">
    <property type="term" value="F:metal ion binding"/>
    <property type="evidence" value="ECO:0007669"/>
    <property type="project" value="UniProtKB-KW"/>
</dbReference>
<evidence type="ECO:0000313" key="10">
    <source>
        <dbReference type="Proteomes" id="UP000016930"/>
    </source>
</evidence>
<evidence type="ECO:0000256" key="1">
    <source>
        <dbReference type="ARBA" id="ARBA00000077"/>
    </source>
</evidence>
<dbReference type="InterPro" id="IPR050092">
    <property type="entry name" value="RNase_H"/>
</dbReference>
<accession>M2QVG3</accession>
<keyword evidence="6" id="KW-0255">Endonuclease</keyword>
<comment type="similarity">
    <text evidence="2">Belongs to the RNase H family.</text>
</comment>
<dbReference type="SUPFAM" id="SSF53098">
    <property type="entry name" value="Ribonuclease H-like"/>
    <property type="match status" value="1"/>
</dbReference>
<feature type="domain" description="RNase H type-1" evidence="8">
    <location>
        <begin position="61"/>
        <end position="238"/>
    </location>
</feature>
<keyword evidence="4" id="KW-0540">Nuclease</keyword>
<keyword evidence="10" id="KW-1185">Reference proteome</keyword>
<dbReference type="Proteomes" id="UP000016930">
    <property type="component" value="Unassembled WGS sequence"/>
</dbReference>
<dbReference type="PROSITE" id="PS50879">
    <property type="entry name" value="RNASE_H_1"/>
    <property type="match status" value="1"/>
</dbReference>
<protein>
    <recommendedName>
        <fullName evidence="3">ribonuclease H</fullName>
        <ecNumber evidence="3">3.1.26.4</ecNumber>
    </recommendedName>
</protein>
<evidence type="ECO:0000256" key="2">
    <source>
        <dbReference type="ARBA" id="ARBA00005300"/>
    </source>
</evidence>
<dbReference type="AlphaFoldDB" id="M2QVG3"/>
<dbReference type="GO" id="GO:0004523">
    <property type="term" value="F:RNA-DNA hybrid ribonuclease activity"/>
    <property type="evidence" value="ECO:0007669"/>
    <property type="project" value="UniProtKB-EC"/>
</dbReference>
<dbReference type="CDD" id="cd13934">
    <property type="entry name" value="RNase_H_Dikarya_like"/>
    <property type="match status" value="1"/>
</dbReference>